<dbReference type="InterPro" id="IPR043128">
    <property type="entry name" value="Rev_trsase/Diguanyl_cyclase"/>
</dbReference>
<protein>
    <recommendedName>
        <fullName evidence="1">RNA-directed DNA polymerase</fullName>
        <ecNumber evidence="1">2.7.7.49</ecNumber>
    </recommendedName>
</protein>
<dbReference type="GO" id="GO:0015074">
    <property type="term" value="P:DNA integration"/>
    <property type="evidence" value="ECO:0007669"/>
    <property type="project" value="InterPro"/>
</dbReference>
<proteinExistence type="evidence at transcript level"/>
<feature type="non-terminal residue" evidence="11">
    <location>
        <position position="1028"/>
    </location>
</feature>
<dbReference type="Pfam" id="PF17917">
    <property type="entry name" value="RT_RNaseH"/>
    <property type="match status" value="1"/>
</dbReference>
<dbReference type="Gene3D" id="3.10.10.10">
    <property type="entry name" value="HIV Type 1 Reverse Transcriptase, subunit A, domain 1"/>
    <property type="match status" value="1"/>
</dbReference>
<keyword evidence="2" id="KW-0808">Transferase</keyword>
<feature type="compositionally biased region" description="Acidic residues" evidence="8">
    <location>
        <begin position="1001"/>
        <end position="1012"/>
    </location>
</feature>
<dbReference type="Gene3D" id="3.30.420.10">
    <property type="entry name" value="Ribonuclease H-like superfamily/Ribonuclease H"/>
    <property type="match status" value="1"/>
</dbReference>
<dbReference type="GO" id="GO:0003676">
    <property type="term" value="F:nucleic acid binding"/>
    <property type="evidence" value="ECO:0007669"/>
    <property type="project" value="InterPro"/>
</dbReference>
<dbReference type="Pfam" id="PF00078">
    <property type="entry name" value="RVT_1"/>
    <property type="match status" value="1"/>
</dbReference>
<feature type="non-terminal residue" evidence="11">
    <location>
        <position position="1"/>
    </location>
</feature>
<dbReference type="InterPro" id="IPR043502">
    <property type="entry name" value="DNA/RNA_pol_sf"/>
</dbReference>
<sequence length="1028" mass="118090">SNDRKDWSVELNISGHKISFLLDTGAQCNLISLKTYDLIGKSSYLNDCSVKITSFEGSQLPVIGSTVLKCLYNGQYRNINFYITSLNCRNILGCQTCDQLQLVKKLCTLRTENSSIAIITDKYKELFNGLGCLRRKCHLTVNNDIRPVIDAPRKVPFRLMDRLKEEISNMEKLGVITKVSHHTPWVSSVVIVDKKDSNRLRICLDPRNLNRAILREHYPMPDANLIASKLNGAKFFSVLDCSSGFWMIPLDEESSDLCTFNTPYGRYKFLRLPFGIKSAPEIFHNIASQAFEDIEGVSVWIDDILIYGPTLELHNQRLQSVLERAKDLGFKFNPEKCKFALNEITYIGHVFSHNGMSVDKFKVLAIQKMPSPKSIEEVQRLLGMINYLGCYIPNLAEETLPLRALLKKNTKFTWNESLEGVVTRLKSLVTKTPVLQYYDPKKPILLSADASQLAIGAVLLQEGHPIAYYSKTLTHTQSMYAQIEKELYAILCGCLKFHQYLYGHIVTVETDHQPLVTLFKKPLSDVPTRLQRMMMKIQLYDLNVVYKSGKEMVIADALSRAPLTDTEVLDIEKEVELHIAFLKSNFAVSEEKLKYIIEKTSDDKALQEIKNLTKNGWPNSKNQVSDWVKPYWTFRDEIHVIDSIILKNNAIIIPVSLRKEILDMLHASHSGIERTKNMARGVVFWPGLSRDIKDRVENCQICLSQRNLNSKETLIPHEIPDGPWQKVGSDIFEFKNQKFLFVVDYYSKYFEVADINSNKASTVILKLKSMFARHGIPFKLVTNNGSPYQSAEFELFLKSWDIKHVTTSPKYPQSNGMSERTVKIIKDILEKTSKDNSDPYLALLMHRTTPKGNLPSPSQLLMSRPLRTLLPTTTKNLEQRVIQPTVYKGLIKNNQNKMSDYYNKHAHDLTPLEVGDAVLFKKFPDDAWLRGQVVGKDEVPRSYFVEDEEGNKYRRNRRHILKMKPKLIRSDAIHSNEDVQPPEDNLVMDQQQKDKNSIREEIEEDEEEEDEDVSQRPKRERRPPAWLE</sequence>
<evidence type="ECO:0000256" key="3">
    <source>
        <dbReference type="ARBA" id="ARBA00022695"/>
    </source>
</evidence>
<evidence type="ECO:0000256" key="1">
    <source>
        <dbReference type="ARBA" id="ARBA00012493"/>
    </source>
</evidence>
<dbReference type="SUPFAM" id="SSF50630">
    <property type="entry name" value="Acid proteases"/>
    <property type="match status" value="1"/>
</dbReference>
<dbReference type="Pfam" id="PF17921">
    <property type="entry name" value="Integrase_H2C2"/>
    <property type="match status" value="1"/>
</dbReference>
<dbReference type="PANTHER" id="PTHR37984">
    <property type="entry name" value="PROTEIN CBG26694"/>
    <property type="match status" value="1"/>
</dbReference>
<dbReference type="InterPro" id="IPR041588">
    <property type="entry name" value="Integrase_H2C2"/>
</dbReference>
<dbReference type="InterPro" id="IPR050951">
    <property type="entry name" value="Retrovirus_Pol_polyprotein"/>
</dbReference>
<dbReference type="GO" id="GO:0003964">
    <property type="term" value="F:RNA-directed DNA polymerase activity"/>
    <property type="evidence" value="ECO:0007669"/>
    <property type="project" value="UniProtKB-KW"/>
</dbReference>
<keyword evidence="3" id="KW-0548">Nucleotidyltransferase</keyword>
<keyword evidence="7" id="KW-0695">RNA-directed DNA polymerase</keyword>
<dbReference type="FunFam" id="1.10.340.70:FF:000003">
    <property type="entry name" value="Protein CBG25708"/>
    <property type="match status" value="1"/>
</dbReference>
<dbReference type="InterPro" id="IPR001969">
    <property type="entry name" value="Aspartic_peptidase_AS"/>
</dbReference>
<dbReference type="EMBL" id="GBBI01004630">
    <property type="protein sequence ID" value="JAC14082.1"/>
    <property type="molecule type" value="mRNA"/>
</dbReference>
<dbReference type="PROSITE" id="PS00141">
    <property type="entry name" value="ASP_PROTEASE"/>
    <property type="match status" value="1"/>
</dbReference>
<dbReference type="PROSITE" id="PS50878">
    <property type="entry name" value="RT_POL"/>
    <property type="match status" value="1"/>
</dbReference>
<accession>A0A023EYB9</accession>
<dbReference type="SUPFAM" id="SSF53098">
    <property type="entry name" value="Ribonuclease H-like"/>
    <property type="match status" value="1"/>
</dbReference>
<evidence type="ECO:0000256" key="6">
    <source>
        <dbReference type="ARBA" id="ARBA00022801"/>
    </source>
</evidence>
<keyword evidence="5" id="KW-0255">Endonuclease</keyword>
<dbReference type="FunFam" id="3.10.20.370:FF:000001">
    <property type="entry name" value="Retrovirus-related Pol polyprotein from transposon 17.6-like protein"/>
    <property type="match status" value="1"/>
</dbReference>
<evidence type="ECO:0000259" key="10">
    <source>
        <dbReference type="PROSITE" id="PS50994"/>
    </source>
</evidence>
<dbReference type="CDD" id="cd09274">
    <property type="entry name" value="RNase_HI_RT_Ty3"/>
    <property type="match status" value="1"/>
</dbReference>
<dbReference type="GO" id="GO:0004519">
    <property type="term" value="F:endonuclease activity"/>
    <property type="evidence" value="ECO:0007669"/>
    <property type="project" value="UniProtKB-KW"/>
</dbReference>
<feature type="compositionally biased region" description="Basic and acidic residues" evidence="8">
    <location>
        <begin position="991"/>
        <end position="1000"/>
    </location>
</feature>
<dbReference type="GO" id="GO:0006508">
    <property type="term" value="P:proteolysis"/>
    <property type="evidence" value="ECO:0007669"/>
    <property type="project" value="InterPro"/>
</dbReference>
<dbReference type="CDD" id="cd01647">
    <property type="entry name" value="RT_LTR"/>
    <property type="match status" value="1"/>
</dbReference>
<dbReference type="PANTHER" id="PTHR37984:SF8">
    <property type="entry name" value="CCHC-TYPE DOMAIN-CONTAINING PROTEIN"/>
    <property type="match status" value="1"/>
</dbReference>
<dbReference type="InterPro" id="IPR012337">
    <property type="entry name" value="RNaseH-like_sf"/>
</dbReference>
<keyword evidence="4" id="KW-0540">Nuclease</keyword>
<dbReference type="CDD" id="cd05481">
    <property type="entry name" value="retropepsin_like_LTR_1"/>
    <property type="match status" value="1"/>
</dbReference>
<dbReference type="InterPro" id="IPR000477">
    <property type="entry name" value="RT_dom"/>
</dbReference>
<dbReference type="PROSITE" id="PS50994">
    <property type="entry name" value="INTEGRASE"/>
    <property type="match status" value="1"/>
</dbReference>
<reference evidence="11" key="1">
    <citation type="journal article" date="2014" name="PLoS Negl. Trop. Dis.">
        <title>An updated insight into the Sialotranscriptome of Triatoma infestans: developmental stage and geographic variations.</title>
        <authorList>
            <person name="Schwarz A."/>
            <person name="Medrano-Mercado N."/>
            <person name="Schaub G.A."/>
            <person name="Struchiner C.J."/>
            <person name="Bargues M.D."/>
            <person name="Levy M.Z."/>
            <person name="Ribeiro J.M."/>
        </authorList>
    </citation>
    <scope>NUCLEOTIDE SEQUENCE</scope>
    <source>
        <strain evidence="11">Chile</strain>
        <tissue evidence="11">Salivary glands</tissue>
    </source>
</reference>
<evidence type="ECO:0000256" key="7">
    <source>
        <dbReference type="ARBA" id="ARBA00022918"/>
    </source>
</evidence>
<dbReference type="FunFam" id="3.30.420.10:FF:000063">
    <property type="entry name" value="Retrovirus-related Pol polyprotein from transposon 297-like Protein"/>
    <property type="match status" value="1"/>
</dbReference>
<dbReference type="GO" id="GO:0004190">
    <property type="term" value="F:aspartic-type endopeptidase activity"/>
    <property type="evidence" value="ECO:0007669"/>
    <property type="project" value="InterPro"/>
</dbReference>
<feature type="domain" description="Integrase catalytic" evidence="10">
    <location>
        <begin position="719"/>
        <end position="873"/>
    </location>
</feature>
<dbReference type="InterPro" id="IPR021109">
    <property type="entry name" value="Peptidase_aspartic_dom_sf"/>
</dbReference>
<evidence type="ECO:0000256" key="8">
    <source>
        <dbReference type="SAM" id="MobiDB-lite"/>
    </source>
</evidence>
<dbReference type="InterPro" id="IPR041373">
    <property type="entry name" value="RT_RNaseH"/>
</dbReference>
<feature type="domain" description="Reverse transcriptase" evidence="9">
    <location>
        <begin position="173"/>
        <end position="351"/>
    </location>
</feature>
<keyword evidence="6" id="KW-0378">Hydrolase</keyword>
<evidence type="ECO:0000313" key="11">
    <source>
        <dbReference type="EMBL" id="JAC14082.1"/>
    </source>
</evidence>
<evidence type="ECO:0000259" key="9">
    <source>
        <dbReference type="PROSITE" id="PS50878"/>
    </source>
</evidence>
<dbReference type="EC" id="2.7.7.49" evidence="1"/>
<dbReference type="AlphaFoldDB" id="A0A023EYB9"/>
<organism evidence="11">
    <name type="scientific">Triatoma infestans</name>
    <name type="common">Assassin bug</name>
    <dbReference type="NCBI Taxonomy" id="30076"/>
    <lineage>
        <taxon>Eukaryota</taxon>
        <taxon>Metazoa</taxon>
        <taxon>Ecdysozoa</taxon>
        <taxon>Arthropoda</taxon>
        <taxon>Hexapoda</taxon>
        <taxon>Insecta</taxon>
        <taxon>Pterygota</taxon>
        <taxon>Neoptera</taxon>
        <taxon>Paraneoptera</taxon>
        <taxon>Hemiptera</taxon>
        <taxon>Heteroptera</taxon>
        <taxon>Panheteroptera</taxon>
        <taxon>Cimicomorpha</taxon>
        <taxon>Reduviidae</taxon>
        <taxon>Triatominae</taxon>
        <taxon>Triatoma</taxon>
    </lineage>
</organism>
<dbReference type="Gene3D" id="1.10.340.70">
    <property type="match status" value="1"/>
</dbReference>
<dbReference type="Gene3D" id="2.40.70.10">
    <property type="entry name" value="Acid Proteases"/>
    <property type="match status" value="1"/>
</dbReference>
<dbReference type="InterPro" id="IPR036397">
    <property type="entry name" value="RNaseH_sf"/>
</dbReference>
<feature type="region of interest" description="Disordered" evidence="8">
    <location>
        <begin position="969"/>
        <end position="1028"/>
    </location>
</feature>
<evidence type="ECO:0000256" key="5">
    <source>
        <dbReference type="ARBA" id="ARBA00022759"/>
    </source>
</evidence>
<dbReference type="Gene3D" id="3.30.70.270">
    <property type="match status" value="2"/>
</dbReference>
<dbReference type="Pfam" id="PF00665">
    <property type="entry name" value="rve"/>
    <property type="match status" value="1"/>
</dbReference>
<evidence type="ECO:0000256" key="2">
    <source>
        <dbReference type="ARBA" id="ARBA00022679"/>
    </source>
</evidence>
<dbReference type="SUPFAM" id="SSF56672">
    <property type="entry name" value="DNA/RNA polymerases"/>
    <property type="match status" value="1"/>
</dbReference>
<dbReference type="FunFam" id="3.30.70.270:FF:000026">
    <property type="entry name" value="Transposon Ty3-G Gag-Pol polyprotein"/>
    <property type="match status" value="1"/>
</dbReference>
<evidence type="ECO:0000256" key="4">
    <source>
        <dbReference type="ARBA" id="ARBA00022722"/>
    </source>
</evidence>
<name>A0A023EYB9_TRIIF</name>
<dbReference type="GO" id="GO:0042575">
    <property type="term" value="C:DNA polymerase complex"/>
    <property type="evidence" value="ECO:0007669"/>
    <property type="project" value="UniProtKB-ARBA"/>
</dbReference>
<dbReference type="InterPro" id="IPR001584">
    <property type="entry name" value="Integrase_cat-core"/>
</dbReference>